<dbReference type="AlphaFoldDB" id="H8KU06"/>
<name>H8KU06_SOLCM</name>
<accession>H8KU06</accession>
<reference evidence="1" key="1">
    <citation type="submission" date="2012-02" db="EMBL/GenBank/DDBJ databases">
        <title>The complete genome of Solitalea canadensis DSM 3403.</title>
        <authorList>
            <consortium name="US DOE Joint Genome Institute (JGI-PGF)"/>
            <person name="Lucas S."/>
            <person name="Copeland A."/>
            <person name="Lapidus A."/>
            <person name="Glavina del Rio T."/>
            <person name="Dalin E."/>
            <person name="Tice H."/>
            <person name="Bruce D."/>
            <person name="Goodwin L."/>
            <person name="Pitluck S."/>
            <person name="Peters L."/>
            <person name="Ovchinnikova G."/>
            <person name="Lu M."/>
            <person name="Kyrpides N."/>
            <person name="Mavromatis K."/>
            <person name="Ivanova N."/>
            <person name="Brettin T."/>
            <person name="Detter J.C."/>
            <person name="Han C."/>
            <person name="Larimer F."/>
            <person name="Land M."/>
            <person name="Hauser L."/>
            <person name="Markowitz V."/>
            <person name="Cheng J.-F."/>
            <person name="Hugenholtz P."/>
            <person name="Woyke T."/>
            <person name="Wu D."/>
            <person name="Spring S."/>
            <person name="Schroeder M."/>
            <person name="Kopitz M."/>
            <person name="Brambilla E."/>
            <person name="Klenk H.-P."/>
            <person name="Eisen J.A."/>
        </authorList>
    </citation>
    <scope>NUCLEOTIDE SEQUENCE</scope>
    <source>
        <strain evidence="1">DSM 3403</strain>
    </source>
</reference>
<dbReference type="EMBL" id="CP003349">
    <property type="protein sequence ID" value="AFD06986.1"/>
    <property type="molecule type" value="Genomic_DNA"/>
</dbReference>
<dbReference type="STRING" id="929556.Solca_1926"/>
<organism evidence="1 2">
    <name type="scientific">Solitalea canadensis (strain ATCC 29591 / DSM 3403 / JCM 21819 / LMG 8368 / NBRC 15130 / NCIMB 12057 / USAM 9D)</name>
    <name type="common">Flexibacter canadensis</name>
    <dbReference type="NCBI Taxonomy" id="929556"/>
    <lineage>
        <taxon>Bacteria</taxon>
        <taxon>Pseudomonadati</taxon>
        <taxon>Bacteroidota</taxon>
        <taxon>Sphingobacteriia</taxon>
        <taxon>Sphingobacteriales</taxon>
        <taxon>Sphingobacteriaceae</taxon>
        <taxon>Solitalea</taxon>
    </lineage>
</organism>
<dbReference type="KEGG" id="scn:Solca_1926"/>
<proteinExistence type="predicted"/>
<protein>
    <submittedName>
        <fullName evidence="1">Uncharacterized protein</fullName>
    </submittedName>
</protein>
<sequence length="117" mass="12948">MKKKISLAEAKERVKKYRENAQKNTTNIKLPNCVDFDLATITNIINSHQVKGVRAYFTQIDDNQVSLFLVGYNEAGEDVLSHVAESGSKTLLKAAAIDGEVDDPIRMCPPDCTKGSY</sequence>
<evidence type="ECO:0000313" key="1">
    <source>
        <dbReference type="EMBL" id="AFD06986.1"/>
    </source>
</evidence>
<dbReference type="OrthoDB" id="661656at2"/>
<dbReference type="Proteomes" id="UP000007590">
    <property type="component" value="Chromosome"/>
</dbReference>
<keyword evidence="2" id="KW-1185">Reference proteome</keyword>
<dbReference type="HOGENOM" id="CLU_2083303_0_0_10"/>
<gene>
    <name evidence="1" type="ordered locus">Solca_1926</name>
</gene>
<evidence type="ECO:0000313" key="2">
    <source>
        <dbReference type="Proteomes" id="UP000007590"/>
    </source>
</evidence>
<dbReference type="RefSeq" id="WP_014680213.1">
    <property type="nucleotide sequence ID" value="NC_017770.1"/>
</dbReference>